<keyword evidence="3" id="KW-1185">Reference proteome</keyword>
<feature type="compositionally biased region" description="Polar residues" evidence="1">
    <location>
        <begin position="78"/>
        <end position="91"/>
    </location>
</feature>
<accession>A0AA87Z0S7</accession>
<evidence type="ECO:0000313" key="3">
    <source>
        <dbReference type="Proteomes" id="UP001187192"/>
    </source>
</evidence>
<gene>
    <name evidence="2" type="ORF">TIFTF001_001764</name>
</gene>
<proteinExistence type="predicted"/>
<evidence type="ECO:0000313" key="2">
    <source>
        <dbReference type="EMBL" id="GMN27689.1"/>
    </source>
</evidence>
<dbReference type="EMBL" id="BTGU01000002">
    <property type="protein sequence ID" value="GMN27689.1"/>
    <property type="molecule type" value="Genomic_DNA"/>
</dbReference>
<name>A0AA87Z0S7_FICCA</name>
<evidence type="ECO:0000256" key="1">
    <source>
        <dbReference type="SAM" id="MobiDB-lite"/>
    </source>
</evidence>
<feature type="compositionally biased region" description="Basic and acidic residues" evidence="1">
    <location>
        <begin position="92"/>
        <end position="109"/>
    </location>
</feature>
<sequence length="117" mass="12560">MASPSPKKMRSSPLKLTLKLGAGDCDTVAWKISRLASVSGENTSAWEIFLSSRSPLAKEICLQSPGEKAPPVDKKIENLQSRRSAASLEHSSSPEKNSDSGGSKRKEGLGYRGRFGI</sequence>
<protein>
    <submittedName>
        <fullName evidence="2">Uncharacterized protein</fullName>
    </submittedName>
</protein>
<reference evidence="2" key="1">
    <citation type="submission" date="2023-07" db="EMBL/GenBank/DDBJ databases">
        <title>draft genome sequence of fig (Ficus carica).</title>
        <authorList>
            <person name="Takahashi T."/>
            <person name="Nishimura K."/>
        </authorList>
    </citation>
    <scope>NUCLEOTIDE SEQUENCE</scope>
</reference>
<feature type="region of interest" description="Disordered" evidence="1">
    <location>
        <begin position="64"/>
        <end position="117"/>
    </location>
</feature>
<dbReference type="AlphaFoldDB" id="A0AA87Z0S7"/>
<organism evidence="2 3">
    <name type="scientific">Ficus carica</name>
    <name type="common">Common fig</name>
    <dbReference type="NCBI Taxonomy" id="3494"/>
    <lineage>
        <taxon>Eukaryota</taxon>
        <taxon>Viridiplantae</taxon>
        <taxon>Streptophyta</taxon>
        <taxon>Embryophyta</taxon>
        <taxon>Tracheophyta</taxon>
        <taxon>Spermatophyta</taxon>
        <taxon>Magnoliopsida</taxon>
        <taxon>eudicotyledons</taxon>
        <taxon>Gunneridae</taxon>
        <taxon>Pentapetalae</taxon>
        <taxon>rosids</taxon>
        <taxon>fabids</taxon>
        <taxon>Rosales</taxon>
        <taxon>Moraceae</taxon>
        <taxon>Ficeae</taxon>
        <taxon>Ficus</taxon>
    </lineage>
</organism>
<dbReference type="Proteomes" id="UP001187192">
    <property type="component" value="Unassembled WGS sequence"/>
</dbReference>
<comment type="caution">
    <text evidence="2">The sequence shown here is derived from an EMBL/GenBank/DDBJ whole genome shotgun (WGS) entry which is preliminary data.</text>
</comment>